<dbReference type="AlphaFoldDB" id="A0ABD1DRW7"/>
<dbReference type="Proteomes" id="UP001562425">
    <property type="component" value="Unassembled WGS sequence"/>
</dbReference>
<name>A0ABD1DRW7_CULPP</name>
<keyword evidence="1" id="KW-0732">Signal</keyword>
<evidence type="ECO:0000256" key="1">
    <source>
        <dbReference type="SAM" id="SignalP"/>
    </source>
</evidence>
<evidence type="ECO:0000313" key="2">
    <source>
        <dbReference type="EMBL" id="KAL1402498.1"/>
    </source>
</evidence>
<feature type="signal peptide" evidence="1">
    <location>
        <begin position="1"/>
        <end position="19"/>
    </location>
</feature>
<protein>
    <submittedName>
        <fullName evidence="2">Uncharacterized protein</fullName>
    </submittedName>
</protein>
<reference evidence="2 3" key="1">
    <citation type="submission" date="2024-05" db="EMBL/GenBank/DDBJ databases">
        <title>Culex pipiens pipiens assembly and annotation.</title>
        <authorList>
            <person name="Alout H."/>
            <person name="Durand T."/>
        </authorList>
    </citation>
    <scope>NUCLEOTIDE SEQUENCE [LARGE SCALE GENOMIC DNA]</scope>
    <source>
        <strain evidence="2">HA-2024</strain>
        <tissue evidence="2">Whole body</tissue>
    </source>
</reference>
<accession>A0ABD1DRW7</accession>
<sequence length="124" mass="14080">MAIAFKLYLLAVLVGVVASHKAVTPQLVVEREERDLDVIRKTLDEIRQRSSVQFMEYGPDAKEGYKYHLSVGDDLDYVIHTDKPIIIPIVETIKSTRAETDRKLLERLIASGSIKSLDSVKRKQ</sequence>
<organism evidence="2 3">
    <name type="scientific">Culex pipiens pipiens</name>
    <name type="common">Northern house mosquito</name>
    <dbReference type="NCBI Taxonomy" id="38569"/>
    <lineage>
        <taxon>Eukaryota</taxon>
        <taxon>Metazoa</taxon>
        <taxon>Ecdysozoa</taxon>
        <taxon>Arthropoda</taxon>
        <taxon>Hexapoda</taxon>
        <taxon>Insecta</taxon>
        <taxon>Pterygota</taxon>
        <taxon>Neoptera</taxon>
        <taxon>Endopterygota</taxon>
        <taxon>Diptera</taxon>
        <taxon>Nematocera</taxon>
        <taxon>Culicoidea</taxon>
        <taxon>Culicidae</taxon>
        <taxon>Culicinae</taxon>
        <taxon>Culicini</taxon>
        <taxon>Culex</taxon>
        <taxon>Culex</taxon>
    </lineage>
</organism>
<gene>
    <name evidence="2" type="ORF">pipiens_019735</name>
</gene>
<feature type="chain" id="PRO_5044808993" evidence="1">
    <location>
        <begin position="20"/>
        <end position="124"/>
    </location>
</feature>
<keyword evidence="3" id="KW-1185">Reference proteome</keyword>
<dbReference type="EMBL" id="JBEHCU010002912">
    <property type="protein sequence ID" value="KAL1402498.1"/>
    <property type="molecule type" value="Genomic_DNA"/>
</dbReference>
<evidence type="ECO:0000313" key="3">
    <source>
        <dbReference type="Proteomes" id="UP001562425"/>
    </source>
</evidence>
<proteinExistence type="predicted"/>
<comment type="caution">
    <text evidence="2">The sequence shown here is derived from an EMBL/GenBank/DDBJ whole genome shotgun (WGS) entry which is preliminary data.</text>
</comment>